<comment type="caution">
    <text evidence="1">The sequence shown here is derived from an EMBL/GenBank/DDBJ whole genome shotgun (WGS) entry which is preliminary data.</text>
</comment>
<protein>
    <submittedName>
        <fullName evidence="1">Uncharacterized protein</fullName>
    </submittedName>
</protein>
<reference evidence="1 2" key="1">
    <citation type="submission" date="2017-11" db="EMBL/GenBank/DDBJ databases">
        <authorList>
            <person name="Han C.G."/>
        </authorList>
    </citation>
    <scope>NUCLEOTIDE SEQUENCE [LARGE SCALE GENOMIC DNA]</scope>
    <source>
        <strain evidence="1 2">HCNT1</strain>
    </source>
</reference>
<evidence type="ECO:0000313" key="1">
    <source>
        <dbReference type="EMBL" id="PKA39834.1"/>
    </source>
</evidence>
<organism evidence="1 2">
    <name type="scientific">Rhizobium sullae</name>
    <name type="common">Rhizobium hedysari</name>
    <dbReference type="NCBI Taxonomy" id="50338"/>
    <lineage>
        <taxon>Bacteria</taxon>
        <taxon>Pseudomonadati</taxon>
        <taxon>Pseudomonadota</taxon>
        <taxon>Alphaproteobacteria</taxon>
        <taxon>Hyphomicrobiales</taxon>
        <taxon>Rhizobiaceae</taxon>
        <taxon>Rhizobium/Agrobacterium group</taxon>
        <taxon>Rhizobium</taxon>
    </lineage>
</organism>
<sequence length="70" mass="7714">MRPAWAHSCGCKSHRKLVIASEEKRNCDRTEMGRRRVQGRSSPSAVLGPCTAIFGTDCSVTRGHRSVKPC</sequence>
<gene>
    <name evidence="1" type="ORF">CWR43_31850</name>
</gene>
<accession>A0A2N0D144</accession>
<reference evidence="1 2" key="2">
    <citation type="submission" date="2017-12" db="EMBL/GenBank/DDBJ databases">
        <title>Genome sequence of Rhizobium sullae HCNT1 isolated from Sulla coronaria nodules and featuring peculiar denitrification phenotypes.</title>
        <authorList>
            <person name="De Diego-Diaz B."/>
            <person name="Treu L."/>
            <person name="Campanaro S."/>
            <person name="Da Silva Duarte V."/>
            <person name="Basaglia M."/>
            <person name="Favaro L."/>
            <person name="Casella S."/>
            <person name="Squartini A."/>
        </authorList>
    </citation>
    <scope>NUCLEOTIDE SEQUENCE [LARGE SCALE GENOMIC DNA]</scope>
    <source>
        <strain evidence="1 2">HCNT1</strain>
    </source>
</reference>
<evidence type="ECO:0000313" key="2">
    <source>
        <dbReference type="Proteomes" id="UP000232164"/>
    </source>
</evidence>
<dbReference type="EMBL" id="PIQN01000026">
    <property type="protein sequence ID" value="PKA39834.1"/>
    <property type="molecule type" value="Genomic_DNA"/>
</dbReference>
<name>A0A2N0D144_RHISU</name>
<dbReference type="Proteomes" id="UP000232164">
    <property type="component" value="Unassembled WGS sequence"/>
</dbReference>
<proteinExistence type="predicted"/>
<dbReference type="AlphaFoldDB" id="A0A2N0D144"/>